<accession>A0A9N8H701</accession>
<dbReference type="Proteomes" id="UP001153069">
    <property type="component" value="Unassembled WGS sequence"/>
</dbReference>
<protein>
    <submittedName>
        <fullName evidence="2">Uncharacterized protein</fullName>
    </submittedName>
</protein>
<comment type="caution">
    <text evidence="2">The sequence shown here is derived from an EMBL/GenBank/DDBJ whole genome shotgun (WGS) entry which is preliminary data.</text>
</comment>
<evidence type="ECO:0000313" key="3">
    <source>
        <dbReference type="Proteomes" id="UP001153069"/>
    </source>
</evidence>
<keyword evidence="1" id="KW-0732">Signal</keyword>
<dbReference type="EMBL" id="CAICTM010000056">
    <property type="protein sequence ID" value="CAB9499258.1"/>
    <property type="molecule type" value="Genomic_DNA"/>
</dbReference>
<gene>
    <name evidence="2" type="ORF">SEMRO_57_G033131.1</name>
</gene>
<dbReference type="AlphaFoldDB" id="A0A9N8H701"/>
<organism evidence="2 3">
    <name type="scientific">Seminavis robusta</name>
    <dbReference type="NCBI Taxonomy" id="568900"/>
    <lineage>
        <taxon>Eukaryota</taxon>
        <taxon>Sar</taxon>
        <taxon>Stramenopiles</taxon>
        <taxon>Ochrophyta</taxon>
        <taxon>Bacillariophyta</taxon>
        <taxon>Bacillariophyceae</taxon>
        <taxon>Bacillariophycidae</taxon>
        <taxon>Naviculales</taxon>
        <taxon>Naviculaceae</taxon>
        <taxon>Seminavis</taxon>
    </lineage>
</organism>
<reference evidence="2" key="1">
    <citation type="submission" date="2020-06" db="EMBL/GenBank/DDBJ databases">
        <authorList>
            <consortium name="Plant Systems Biology data submission"/>
        </authorList>
    </citation>
    <scope>NUCLEOTIDE SEQUENCE</scope>
    <source>
        <strain evidence="2">D6</strain>
    </source>
</reference>
<evidence type="ECO:0000256" key="1">
    <source>
        <dbReference type="SAM" id="SignalP"/>
    </source>
</evidence>
<evidence type="ECO:0000313" key="2">
    <source>
        <dbReference type="EMBL" id="CAB9499258.1"/>
    </source>
</evidence>
<name>A0A9N8H701_9STRA</name>
<sequence>MALWWIFYCRFDSVAQQLLFPLVEQDSVLARHQNLKPCSIPQEQHISMHKAGRFLHTVDHLTCAWVPRASTFAGLFPPPCLLGLEVAYIAMRPDAAVSKYCISRGLGCLVKGSNCSGNLLLGFDSEMIPQ</sequence>
<feature type="chain" id="PRO_5040434416" evidence="1">
    <location>
        <begin position="17"/>
        <end position="130"/>
    </location>
</feature>
<feature type="signal peptide" evidence="1">
    <location>
        <begin position="1"/>
        <end position="16"/>
    </location>
</feature>
<proteinExistence type="predicted"/>
<keyword evidence="3" id="KW-1185">Reference proteome</keyword>